<dbReference type="PANTHER" id="PTHR21047">
    <property type="entry name" value="DTDP-6-DEOXY-D-GLUCOSE-3,5 EPIMERASE"/>
    <property type="match status" value="1"/>
</dbReference>
<proteinExistence type="predicted"/>
<dbReference type="EMBL" id="LJCR01000165">
    <property type="protein sequence ID" value="KPV53852.1"/>
    <property type="molecule type" value="Genomic_DNA"/>
</dbReference>
<name>A0A0P9D431_9CHLR</name>
<evidence type="ECO:0000313" key="2">
    <source>
        <dbReference type="EMBL" id="KPV53852.1"/>
    </source>
</evidence>
<dbReference type="Proteomes" id="UP000050509">
    <property type="component" value="Unassembled WGS sequence"/>
</dbReference>
<evidence type="ECO:0000313" key="3">
    <source>
        <dbReference type="Proteomes" id="UP000050509"/>
    </source>
</evidence>
<organism evidence="2 3">
    <name type="scientific">Kouleothrix aurantiaca</name>
    <dbReference type="NCBI Taxonomy" id="186479"/>
    <lineage>
        <taxon>Bacteria</taxon>
        <taxon>Bacillati</taxon>
        <taxon>Chloroflexota</taxon>
        <taxon>Chloroflexia</taxon>
        <taxon>Chloroflexales</taxon>
        <taxon>Roseiflexineae</taxon>
        <taxon>Roseiflexaceae</taxon>
        <taxon>Kouleothrix</taxon>
    </lineage>
</organism>
<dbReference type="PATRIC" id="fig|186479.3.peg.2545"/>
<dbReference type="GO" id="GO:0005829">
    <property type="term" value="C:cytosol"/>
    <property type="evidence" value="ECO:0007669"/>
    <property type="project" value="TreeGrafter"/>
</dbReference>
<accession>A0A0P9D431</accession>
<evidence type="ECO:0000256" key="1">
    <source>
        <dbReference type="PIRSR" id="PIRSR600888-3"/>
    </source>
</evidence>
<sequence>MTAVSRNTQPMHANEVTIEWLQSLEYQIQPASRPPTIEGVIVKDLRANVDGRGDVIELWSRPWVEAEGMVMPAHVYQSATDYGVVKCWHLHDIHTDQFTVTRGKLQVTLVDIRPGSPTFGHVNPIILGGQRPRLIKIPPMIMHGWKALSQPEVIVVNLQSHVYDPADEFKFPWDCVLEEVWEPKNG</sequence>
<dbReference type="InterPro" id="IPR014710">
    <property type="entry name" value="RmlC-like_jellyroll"/>
</dbReference>
<gene>
    <name evidence="2" type="ORF">SE17_07235</name>
</gene>
<dbReference type="Gene3D" id="2.60.120.10">
    <property type="entry name" value="Jelly Rolls"/>
    <property type="match status" value="1"/>
</dbReference>
<dbReference type="SUPFAM" id="SSF51182">
    <property type="entry name" value="RmlC-like cupins"/>
    <property type="match status" value="1"/>
</dbReference>
<protein>
    <recommendedName>
        <fullName evidence="4">dTDP-4-dehydrorhamnose 3,5-epimerase</fullName>
    </recommendedName>
</protein>
<keyword evidence="3" id="KW-1185">Reference proteome</keyword>
<dbReference type="GO" id="GO:0008830">
    <property type="term" value="F:dTDP-4-dehydrorhamnose 3,5-epimerase activity"/>
    <property type="evidence" value="ECO:0007669"/>
    <property type="project" value="InterPro"/>
</dbReference>
<dbReference type="InterPro" id="IPR011051">
    <property type="entry name" value="RmlC_Cupin_sf"/>
</dbReference>
<dbReference type="GO" id="GO:0000271">
    <property type="term" value="P:polysaccharide biosynthetic process"/>
    <property type="evidence" value="ECO:0007669"/>
    <property type="project" value="TreeGrafter"/>
</dbReference>
<dbReference type="Pfam" id="PF00908">
    <property type="entry name" value="dTDP_sugar_isom"/>
    <property type="match status" value="1"/>
</dbReference>
<reference evidence="2 3" key="1">
    <citation type="submission" date="2015-09" db="EMBL/GenBank/DDBJ databases">
        <title>Draft genome sequence of Kouleothrix aurantiaca JCM 19913.</title>
        <authorList>
            <person name="Hemp J."/>
        </authorList>
    </citation>
    <scope>NUCLEOTIDE SEQUENCE [LARGE SCALE GENOMIC DNA]</scope>
    <source>
        <strain evidence="2 3">COM-B</strain>
    </source>
</reference>
<feature type="site" description="Participates in a stacking interaction with the thymidine ring of dTDP-4-oxo-6-deoxyglucose" evidence="1">
    <location>
        <position position="163"/>
    </location>
</feature>
<dbReference type="InterPro" id="IPR000888">
    <property type="entry name" value="RmlC-like"/>
</dbReference>
<dbReference type="PANTHER" id="PTHR21047:SF2">
    <property type="entry name" value="THYMIDINE DIPHOSPHO-4-KETO-RHAMNOSE 3,5-EPIMERASE"/>
    <property type="match status" value="1"/>
</dbReference>
<evidence type="ECO:0008006" key="4">
    <source>
        <dbReference type="Google" id="ProtNLM"/>
    </source>
</evidence>
<comment type="caution">
    <text evidence="2">The sequence shown here is derived from an EMBL/GenBank/DDBJ whole genome shotgun (WGS) entry which is preliminary data.</text>
</comment>
<dbReference type="AlphaFoldDB" id="A0A0P9D431"/>